<protein>
    <submittedName>
        <fullName evidence="2">Uncharacterized protein</fullName>
    </submittedName>
</protein>
<dbReference type="OrthoDB" id="8949847at2759"/>
<keyword evidence="1" id="KW-0732">Signal</keyword>
<keyword evidence="3" id="KW-1185">Reference proteome</keyword>
<reference evidence="2 3" key="1">
    <citation type="submission" date="2019-04" db="EMBL/GenBank/DDBJ databases">
        <authorList>
            <consortium name="Wellcome Sanger Institute Data Sharing"/>
        </authorList>
    </citation>
    <scope>NUCLEOTIDE SEQUENCE [LARGE SCALE GENOMIC DNA]</scope>
</reference>
<dbReference type="AlphaFoldDB" id="A0A8C9WE63"/>
<feature type="chain" id="PRO_5034573742" evidence="1">
    <location>
        <begin position="18"/>
        <end position="85"/>
    </location>
</feature>
<organism evidence="2 3">
    <name type="scientific">Scleropages formosus</name>
    <name type="common">Asian bonytongue</name>
    <name type="synonym">Osteoglossum formosum</name>
    <dbReference type="NCBI Taxonomy" id="113540"/>
    <lineage>
        <taxon>Eukaryota</taxon>
        <taxon>Metazoa</taxon>
        <taxon>Chordata</taxon>
        <taxon>Craniata</taxon>
        <taxon>Vertebrata</taxon>
        <taxon>Euteleostomi</taxon>
        <taxon>Actinopterygii</taxon>
        <taxon>Neopterygii</taxon>
        <taxon>Teleostei</taxon>
        <taxon>Osteoglossocephala</taxon>
        <taxon>Osteoglossomorpha</taxon>
        <taxon>Osteoglossiformes</taxon>
        <taxon>Osteoglossidae</taxon>
        <taxon>Scleropages</taxon>
    </lineage>
</organism>
<name>A0A8C9WE63_SCLFO</name>
<feature type="signal peptide" evidence="1">
    <location>
        <begin position="1"/>
        <end position="17"/>
    </location>
</feature>
<dbReference type="GeneTree" id="ENSGT01070000255302"/>
<proteinExistence type="predicted"/>
<sequence>WTSTLSWVCPLQPYALCCWVRLQSPVTLTSYNVNLYGRHPRKNPCLLFSNFAKEHEKKPDEYWEYIFWSDETKINLFGSGGGAVA</sequence>
<dbReference type="Proteomes" id="UP000694397">
    <property type="component" value="Chromosome 5"/>
</dbReference>
<reference evidence="2" key="3">
    <citation type="submission" date="2025-09" db="UniProtKB">
        <authorList>
            <consortium name="Ensembl"/>
        </authorList>
    </citation>
    <scope>IDENTIFICATION</scope>
</reference>
<dbReference type="Ensembl" id="ENSSFOT00015081191.1">
    <property type="protein sequence ID" value="ENSSFOP00015072206.1"/>
    <property type="gene ID" value="ENSSFOG00015032283.1"/>
</dbReference>
<evidence type="ECO:0000313" key="3">
    <source>
        <dbReference type="Proteomes" id="UP000694397"/>
    </source>
</evidence>
<evidence type="ECO:0000256" key="1">
    <source>
        <dbReference type="SAM" id="SignalP"/>
    </source>
</evidence>
<reference evidence="2" key="2">
    <citation type="submission" date="2025-08" db="UniProtKB">
        <authorList>
            <consortium name="Ensembl"/>
        </authorList>
    </citation>
    <scope>IDENTIFICATION</scope>
</reference>
<accession>A0A8C9WE63</accession>
<evidence type="ECO:0000313" key="2">
    <source>
        <dbReference type="Ensembl" id="ENSSFOP00015072206.1"/>
    </source>
</evidence>